<dbReference type="EMBL" id="JALGBH010000001">
    <property type="protein sequence ID" value="MCJ0742193.1"/>
    <property type="molecule type" value="Genomic_DNA"/>
</dbReference>
<evidence type="ECO:0000256" key="1">
    <source>
        <dbReference type="ARBA" id="ARBA00005862"/>
    </source>
</evidence>
<reference evidence="8" key="1">
    <citation type="submission" date="2022-03" db="EMBL/GenBank/DDBJ databases">
        <authorList>
            <person name="Woo C.Y."/>
        </authorList>
    </citation>
    <scope>NUCLEOTIDE SEQUENCE</scope>
    <source>
        <strain evidence="8">CYS-01</strain>
    </source>
</reference>
<name>A0ABS9ZVF1_9SPHI</name>
<dbReference type="PANTHER" id="PTHR11455:SF22">
    <property type="entry name" value="CRYPTOCHROME DASH"/>
    <property type="match status" value="1"/>
</dbReference>
<dbReference type="InterPro" id="IPR036155">
    <property type="entry name" value="Crypto/Photolyase_N_sf"/>
</dbReference>
<sequence length="431" mass="49678">MGKRILVWFRNDLRLHDNEMLTEAIAKSDEILPVYFFDPRHFEKTAYFTSKTGLLRTRFLVESVTSLRDSFKKLNGNILVLTGKPEELLPELALRYDIAEVYHHREVASEETLLSSKVEDLLWKQKLNLKHFIGHTLYNKEDLPFPVKDIPDVFTQFKKKTERDAVVKPCFLTPQSIQFVEVADWGQIPEAEELLPLADFSLLAKGNDFKGGEQEGLTHLYNYLHTSENLELTAAMAKKVDVISTLSPWLSLGCLSPREVYWKIKEAERIHGSKPFYSQIVLGLLWRDYYRFMFKKYGNAFFRTGGFGKEEVDTPPVQVNDSIALQNWKEGKTDQPLVNEYMQELKNTGFISNQGRQLVATYLIHELNVLWILGAWYFEEVLVDYCPASNWGNWASIAGVGNDAKLNGNFDFEKQLKNLVPKRTFSLLADS</sequence>
<dbReference type="InterPro" id="IPR005101">
    <property type="entry name" value="Cryptochr/Photolyase_FAD-bd"/>
</dbReference>
<dbReference type="InterPro" id="IPR036134">
    <property type="entry name" value="Crypto/Photolyase_FAD-like_sf"/>
</dbReference>
<evidence type="ECO:0000256" key="3">
    <source>
        <dbReference type="ARBA" id="ARBA00022630"/>
    </source>
</evidence>
<dbReference type="Pfam" id="PF03441">
    <property type="entry name" value="FAD_binding_7"/>
    <property type="match status" value="1"/>
</dbReference>
<feature type="domain" description="Photolyase/cryptochrome alpha/beta" evidence="7">
    <location>
        <begin position="3"/>
        <end position="137"/>
    </location>
</feature>
<protein>
    <recommendedName>
        <fullName evidence="2 6">Cryptochrome DASH</fullName>
    </recommendedName>
</protein>
<comment type="cofactor">
    <cofactor evidence="6">
        <name>FAD</name>
        <dbReference type="ChEBI" id="CHEBI:57692"/>
    </cofactor>
    <text evidence="6">Binds 1 FAD per subunit.</text>
</comment>
<dbReference type="InterPro" id="IPR006050">
    <property type="entry name" value="DNA_photolyase_N"/>
</dbReference>
<dbReference type="InterPro" id="IPR002081">
    <property type="entry name" value="Cryptochrome/DNA_photolyase_1"/>
</dbReference>
<evidence type="ECO:0000313" key="8">
    <source>
        <dbReference type="EMBL" id="MCJ0742193.1"/>
    </source>
</evidence>
<dbReference type="SUPFAM" id="SSF48173">
    <property type="entry name" value="Cryptochrome/photolyase FAD-binding domain"/>
    <property type="match status" value="1"/>
</dbReference>
<dbReference type="Gene3D" id="3.40.50.620">
    <property type="entry name" value="HUPs"/>
    <property type="match status" value="1"/>
</dbReference>
<evidence type="ECO:0000259" key="7">
    <source>
        <dbReference type="PROSITE" id="PS51645"/>
    </source>
</evidence>
<evidence type="ECO:0000256" key="5">
    <source>
        <dbReference type="ARBA" id="ARBA00022991"/>
    </source>
</evidence>
<accession>A0ABS9ZVF1</accession>
<comment type="similarity">
    <text evidence="1 6">Belongs to the DNA photolyase class-1 family.</text>
</comment>
<proteinExistence type="inferred from homology"/>
<evidence type="ECO:0000313" key="9">
    <source>
        <dbReference type="Proteomes" id="UP001165460"/>
    </source>
</evidence>
<dbReference type="InterPro" id="IPR014133">
    <property type="entry name" value="Cry_DASH"/>
</dbReference>
<dbReference type="NCBIfam" id="TIGR02765">
    <property type="entry name" value="crypto_DASH"/>
    <property type="match status" value="1"/>
</dbReference>
<dbReference type="Pfam" id="PF00875">
    <property type="entry name" value="DNA_photolyase"/>
    <property type="match status" value="1"/>
</dbReference>
<dbReference type="Gene3D" id="1.10.579.10">
    <property type="entry name" value="DNA Cyclobutane Dipyrimidine Photolyase, subunit A, domain 3"/>
    <property type="match status" value="1"/>
</dbReference>
<organism evidence="8 9">
    <name type="scientific">Pedobacter montanisoli</name>
    <dbReference type="NCBI Taxonomy" id="2923277"/>
    <lineage>
        <taxon>Bacteria</taxon>
        <taxon>Pseudomonadati</taxon>
        <taxon>Bacteroidota</taxon>
        <taxon>Sphingobacteriia</taxon>
        <taxon>Sphingobacteriales</taxon>
        <taxon>Sphingobacteriaceae</taxon>
        <taxon>Pedobacter</taxon>
    </lineage>
</organism>
<comment type="cofactor">
    <cofactor evidence="6">
        <name>(6R)-5,10-methylene-5,6,7,8-tetrahydrofolate</name>
        <dbReference type="ChEBI" id="CHEBI:15636"/>
    </cofactor>
    <text evidence="6">Binds 1 5,10-methenyltetrahydrofolate (MTHF) per subunit.</text>
</comment>
<comment type="caution">
    <text evidence="8">The sequence shown here is derived from an EMBL/GenBank/DDBJ whole genome shotgun (WGS) entry which is preliminary data.</text>
</comment>
<dbReference type="PROSITE" id="PS51645">
    <property type="entry name" value="PHR_CRY_ALPHA_BETA"/>
    <property type="match status" value="1"/>
</dbReference>
<keyword evidence="3 6" id="KW-0285">Flavoprotein</keyword>
<dbReference type="PRINTS" id="PR00147">
    <property type="entry name" value="DNAPHOTLYASE"/>
</dbReference>
<evidence type="ECO:0000256" key="2">
    <source>
        <dbReference type="ARBA" id="ARBA00017881"/>
    </source>
</evidence>
<keyword evidence="9" id="KW-1185">Reference proteome</keyword>
<evidence type="ECO:0000256" key="4">
    <source>
        <dbReference type="ARBA" id="ARBA00022827"/>
    </source>
</evidence>
<evidence type="ECO:0000256" key="6">
    <source>
        <dbReference type="RuleBase" id="RU367151"/>
    </source>
</evidence>
<dbReference type="Gene3D" id="1.25.40.80">
    <property type="match status" value="1"/>
</dbReference>
<dbReference type="InterPro" id="IPR014729">
    <property type="entry name" value="Rossmann-like_a/b/a_fold"/>
</dbReference>
<dbReference type="PANTHER" id="PTHR11455">
    <property type="entry name" value="CRYPTOCHROME"/>
    <property type="match status" value="1"/>
</dbReference>
<dbReference type="SUPFAM" id="SSF52425">
    <property type="entry name" value="Cryptochrome/photolyase, N-terminal domain"/>
    <property type="match status" value="1"/>
</dbReference>
<comment type="function">
    <text evidence="6">May have a photoreceptor function.</text>
</comment>
<keyword evidence="5 6" id="KW-0157">Chromophore</keyword>
<dbReference type="Proteomes" id="UP001165460">
    <property type="component" value="Unassembled WGS sequence"/>
</dbReference>
<gene>
    <name evidence="8" type="ORF">MMF97_05665</name>
</gene>
<keyword evidence="4 6" id="KW-0274">FAD</keyword>
<dbReference type="RefSeq" id="WP_243360449.1">
    <property type="nucleotide sequence ID" value="NZ_JALGBH010000001.1"/>
</dbReference>